<comment type="caution">
    <text evidence="1">The sequence shown here is derived from an EMBL/GenBank/DDBJ whole genome shotgun (WGS) entry which is preliminary data.</text>
</comment>
<evidence type="ECO:0000313" key="1">
    <source>
        <dbReference type="EMBL" id="RLW12936.1"/>
    </source>
</evidence>
<sequence>MAQAEKRSRRGLGSGEEILGFVTSSEEILGFVTSSEVFGPPDKLPACSRESELAMVTLLLLEDWQPLCDQLVVDNSQEMEEGCPYSRWAVLIPCKASLHATKHQPEQLSAWWQCQNATEGTEPGLGKYICKPFCLETTNDCNTISKAGNFVQYQIQLLSDKIIIAFTRVHVGSYALTLILSSHCQPLSPCALSGTGRWAATVKGDEMEEAVVAAAAAKSLLCQGQPLSPGLASQAVSSRELAARSILWASVQLCVASWPALCQSSKRLGANNGAIQALELQLWCCAGISCIKMSDCNSLCEFLYFPNVPYMLEATEAPTKSKGSSCKLSSVWGQQQQRLLLCHKLSCIELWKLKAILGQTHFGISFERMEQTFLLSIKTDLGKTTILPKTQFKMETISEEWILVCSPVEASRRTFIKKKKLQSSVEEEEETVCHRRVSAKEETVRKSDKKKYLSIFVKVEKIKDIEQNPGNSLEAKCYNKYFGFVNQDSRRKYDLKIKLINCSLNINDFLKKKVSGASYQEQISSNIPGVAMAPLHAVCDPVPQETKVLSKVYRTGFWLTLKFYLEVMCYIIIEDFINMVKYHEESIMSFSIYSLLMDLCIKYVVRAEKCTIMYAEKKKPAQSHSQQFIFLVMDGSSYSLFYLYLPCVTEAWPISLSSPANITVSKYSELGVRMGMENWEWKTGNGDGNWELIMGTGKKELGIGNWAPQKDKLIVLHQDKSSVTFLLLNFQNFILPAFEDTNIDSDDDMPIFGIVVQKVQRICRAFQYPYSLQHFQYDCRSFTKENYLYSRRIVDLGCSREDVMKEVEYHNHLVVGYFANNRIFKCSVRLAGLMTGWLNG</sequence>
<reference evidence="1 2" key="1">
    <citation type="journal article" date="2018" name="Proc. R. Soc. B">
        <title>A non-coding region near Follistatin controls head colour polymorphism in the Gouldian finch.</title>
        <authorList>
            <person name="Toomey M.B."/>
            <person name="Marques C.I."/>
            <person name="Andrade P."/>
            <person name="Araujo P.M."/>
            <person name="Sabatino S."/>
            <person name="Gazda M.A."/>
            <person name="Afonso S."/>
            <person name="Lopes R.J."/>
            <person name="Corbo J.C."/>
            <person name="Carneiro M."/>
        </authorList>
    </citation>
    <scope>NUCLEOTIDE SEQUENCE [LARGE SCALE GENOMIC DNA]</scope>
    <source>
        <strain evidence="1">Red01</strain>
        <tissue evidence="1">Muscle</tissue>
    </source>
</reference>
<dbReference type="AlphaFoldDB" id="A0A3L8T0T4"/>
<dbReference type="Proteomes" id="UP000276834">
    <property type="component" value="Unassembled WGS sequence"/>
</dbReference>
<evidence type="ECO:0000313" key="2">
    <source>
        <dbReference type="Proteomes" id="UP000276834"/>
    </source>
</evidence>
<keyword evidence="2" id="KW-1185">Reference proteome</keyword>
<dbReference type="EMBL" id="QUSF01000001">
    <property type="protein sequence ID" value="RLW12936.1"/>
    <property type="molecule type" value="Genomic_DNA"/>
</dbReference>
<gene>
    <name evidence="1" type="ORF">DV515_00000113</name>
</gene>
<accession>A0A3L8T0T4</accession>
<proteinExistence type="predicted"/>
<name>A0A3L8T0T4_CHLGU</name>
<organism evidence="1 2">
    <name type="scientific">Chloebia gouldiae</name>
    <name type="common">Gouldian finch</name>
    <name type="synonym">Erythrura gouldiae</name>
    <dbReference type="NCBI Taxonomy" id="44316"/>
    <lineage>
        <taxon>Eukaryota</taxon>
        <taxon>Metazoa</taxon>
        <taxon>Chordata</taxon>
        <taxon>Craniata</taxon>
        <taxon>Vertebrata</taxon>
        <taxon>Euteleostomi</taxon>
        <taxon>Archelosauria</taxon>
        <taxon>Archosauria</taxon>
        <taxon>Dinosauria</taxon>
        <taxon>Saurischia</taxon>
        <taxon>Theropoda</taxon>
        <taxon>Coelurosauria</taxon>
        <taxon>Aves</taxon>
        <taxon>Neognathae</taxon>
        <taxon>Neoaves</taxon>
        <taxon>Telluraves</taxon>
        <taxon>Australaves</taxon>
        <taxon>Passeriformes</taxon>
        <taxon>Passeroidea</taxon>
        <taxon>Passeridae</taxon>
        <taxon>Chloebia</taxon>
    </lineage>
</organism>
<protein>
    <submittedName>
        <fullName evidence="1">Uncharacterized protein</fullName>
    </submittedName>
</protein>